<protein>
    <submittedName>
        <fullName evidence="1">Uncharacterized protein</fullName>
    </submittedName>
</protein>
<sequence length="52" mass="6242">MKEMYNNEIEIYKKQVIDKLHILIGAMILDGYDEYDSCVKYVNELIKELENE</sequence>
<accession>A0A8S5RYE6</accession>
<reference evidence="1" key="1">
    <citation type="journal article" date="2021" name="Proc. Natl. Acad. Sci. U.S.A.">
        <title>A Catalog of Tens of Thousands of Viruses from Human Metagenomes Reveals Hidden Associations with Chronic Diseases.</title>
        <authorList>
            <person name="Tisza M.J."/>
            <person name="Buck C.B."/>
        </authorList>
    </citation>
    <scope>NUCLEOTIDE SEQUENCE</scope>
    <source>
        <strain evidence="1">CtNQV2</strain>
    </source>
</reference>
<dbReference type="EMBL" id="BK032510">
    <property type="protein sequence ID" value="DAF43749.1"/>
    <property type="molecule type" value="Genomic_DNA"/>
</dbReference>
<name>A0A8S5RYE6_9CAUD</name>
<evidence type="ECO:0000313" key="1">
    <source>
        <dbReference type="EMBL" id="DAF43749.1"/>
    </source>
</evidence>
<proteinExistence type="predicted"/>
<organism evidence="1">
    <name type="scientific">Myoviridae sp. ctNQV2</name>
    <dbReference type="NCBI Taxonomy" id="2827683"/>
    <lineage>
        <taxon>Viruses</taxon>
        <taxon>Duplodnaviria</taxon>
        <taxon>Heunggongvirae</taxon>
        <taxon>Uroviricota</taxon>
        <taxon>Caudoviricetes</taxon>
    </lineage>
</organism>